<keyword evidence="1" id="KW-0175">Coiled coil</keyword>
<organism evidence="3 4">
    <name type="scientific">Monilinia laxa</name>
    <name type="common">Brown rot fungus</name>
    <name type="synonym">Sclerotinia laxa</name>
    <dbReference type="NCBI Taxonomy" id="61186"/>
    <lineage>
        <taxon>Eukaryota</taxon>
        <taxon>Fungi</taxon>
        <taxon>Dikarya</taxon>
        <taxon>Ascomycota</taxon>
        <taxon>Pezizomycotina</taxon>
        <taxon>Leotiomycetes</taxon>
        <taxon>Helotiales</taxon>
        <taxon>Sclerotiniaceae</taxon>
        <taxon>Monilinia</taxon>
    </lineage>
</organism>
<dbReference type="Proteomes" id="UP000326757">
    <property type="component" value="Unassembled WGS sequence"/>
</dbReference>
<sequence length="367" mass="42151">MDVDTSRLPSPPPPPYPAQIEYLRGSRDIRLPFPSISVAIRSAGLSPSDEPFRNVSSTSKSPTGSTVVTYHPHLSPRFPGRRRDRSIANRILALGMLPITSGIMSRRRRGNFKSEAWEPLEKSTIFALPKSAQARRYYSRTFPADASTQPHLEECYPQPYGVISSPHSPPLVCHENPQSTKDLDLELERLEKTLHTLHSEIEAVTVQHDLLVPLLPRPRVDNNLTLSVDSSVWGRRQETIYKRMQSLKSQRLNMLKDVETTERDLKPIYEELTRRIEARERFRRPIKIIAAEMTERNLGRKWLRGETNWAHAPDINMLCSSCQYPKPRYPTNPKTTPHIIRQPIYRTHLVLSTLLRVSSHLPVYTHL</sequence>
<dbReference type="AlphaFoldDB" id="A0A5N6K4W6"/>
<name>A0A5N6K4W6_MONLA</name>
<evidence type="ECO:0000256" key="1">
    <source>
        <dbReference type="SAM" id="Coils"/>
    </source>
</evidence>
<keyword evidence="4" id="KW-1185">Reference proteome</keyword>
<proteinExistence type="predicted"/>
<gene>
    <name evidence="3" type="ORF">EYC80_002535</name>
</gene>
<feature type="coiled-coil region" evidence="1">
    <location>
        <begin position="180"/>
        <end position="207"/>
    </location>
</feature>
<reference evidence="3 4" key="1">
    <citation type="submission" date="2019-06" db="EMBL/GenBank/DDBJ databases">
        <title>Genome Sequence of the Brown Rot Fungal Pathogen Monilinia laxa.</title>
        <authorList>
            <person name="De Miccolis Angelini R.M."/>
            <person name="Landi L."/>
            <person name="Abate D."/>
            <person name="Pollastro S."/>
            <person name="Romanazzi G."/>
            <person name="Faretra F."/>
        </authorList>
    </citation>
    <scope>NUCLEOTIDE SEQUENCE [LARGE SCALE GENOMIC DNA]</scope>
    <source>
        <strain evidence="3 4">Mlax316</strain>
    </source>
</reference>
<dbReference type="EMBL" id="VIGI01000008">
    <property type="protein sequence ID" value="KAB8297154.1"/>
    <property type="molecule type" value="Genomic_DNA"/>
</dbReference>
<comment type="caution">
    <text evidence="3">The sequence shown here is derived from an EMBL/GenBank/DDBJ whole genome shotgun (WGS) entry which is preliminary data.</text>
</comment>
<feature type="region of interest" description="Disordered" evidence="2">
    <location>
        <begin position="46"/>
        <end position="82"/>
    </location>
</feature>
<feature type="compositionally biased region" description="Polar residues" evidence="2">
    <location>
        <begin position="54"/>
        <end position="68"/>
    </location>
</feature>
<evidence type="ECO:0000313" key="3">
    <source>
        <dbReference type="EMBL" id="KAB8297154.1"/>
    </source>
</evidence>
<dbReference type="OrthoDB" id="3529418at2759"/>
<evidence type="ECO:0000313" key="4">
    <source>
        <dbReference type="Proteomes" id="UP000326757"/>
    </source>
</evidence>
<accession>A0A5N6K4W6</accession>
<protein>
    <submittedName>
        <fullName evidence="3">Uncharacterized protein</fullName>
    </submittedName>
</protein>
<evidence type="ECO:0000256" key="2">
    <source>
        <dbReference type="SAM" id="MobiDB-lite"/>
    </source>
</evidence>